<name>U6GSV9_EIMAC</name>
<reference evidence="3" key="1">
    <citation type="submission" date="2013-10" db="EMBL/GenBank/DDBJ databases">
        <title>Genomic analysis of the causative agents of coccidiosis in chickens.</title>
        <authorList>
            <person name="Reid A.J."/>
            <person name="Blake D."/>
            <person name="Billington K."/>
            <person name="Browne H."/>
            <person name="Dunn M."/>
            <person name="Hung S."/>
            <person name="Kawahara F."/>
            <person name="Miranda-Saavedra D."/>
            <person name="Mourier T."/>
            <person name="Nagra H."/>
            <person name="Otto T.D."/>
            <person name="Rawlings N."/>
            <person name="Sanchez A."/>
            <person name="Sanders M."/>
            <person name="Subramaniam C."/>
            <person name="Tay Y."/>
            <person name="Dear P."/>
            <person name="Doerig C."/>
            <person name="Gruber A."/>
            <person name="Parkinson J."/>
            <person name="Shirley M."/>
            <person name="Wan K.L."/>
            <person name="Berriman M."/>
            <person name="Tomley F."/>
            <person name="Pain A."/>
        </authorList>
    </citation>
    <scope>NUCLEOTIDE SEQUENCE</scope>
    <source>
        <strain evidence="3">Houghton</strain>
    </source>
</reference>
<dbReference type="AlphaFoldDB" id="U6GSV9"/>
<sequence>MQRPTPDGAEPQLRGSEHELSTTLRIQKKARGFPVWIGTSAVLLFFILVLGGWKAVAKRERRPVGSPVPTDPEGLKGTLDALDKAAERLRIKWGKSSEKVRVAFNSFYSPSGLADGAELAESLPTDAFRDFPEIIDVLGAYVDEFRSTPLPDKNASKEEKEDYAMGNLVLLCTVRAATTRLGQLAKLERVANEHPGTGVYLLSIRPMTDLMATVEEEEHNFSFTRFVRQLEVEGIEEFPPQKGSGPTAPETAVNPLVNAMRVKHIIDSHDMEVFGIFQELLDYAEQAKFGRDSNGLHNFAQMTRSSVIGSVSLQQYERLSAISAWSFNTDPRTRLLHPFAIAISLL</sequence>
<gene>
    <name evidence="3" type="ORF">EAH_00036130</name>
</gene>
<keyword evidence="2" id="KW-0472">Membrane</keyword>
<evidence type="ECO:0000313" key="3">
    <source>
        <dbReference type="EMBL" id="CDI83341.1"/>
    </source>
</evidence>
<evidence type="ECO:0000256" key="2">
    <source>
        <dbReference type="SAM" id="Phobius"/>
    </source>
</evidence>
<dbReference type="OrthoDB" id="351120at2759"/>
<feature type="transmembrane region" description="Helical" evidence="2">
    <location>
        <begin position="33"/>
        <end position="53"/>
    </location>
</feature>
<dbReference type="GeneID" id="25271683"/>
<keyword evidence="2" id="KW-1133">Transmembrane helix</keyword>
<evidence type="ECO:0000256" key="1">
    <source>
        <dbReference type="SAM" id="MobiDB-lite"/>
    </source>
</evidence>
<dbReference type="RefSeq" id="XP_013247526.1">
    <property type="nucleotide sequence ID" value="XM_013392072.1"/>
</dbReference>
<accession>U6GSV9</accession>
<dbReference type="VEuPathDB" id="ToxoDB:EAH_00036130"/>
<proteinExistence type="predicted"/>
<protein>
    <submittedName>
        <fullName evidence="3">Uncharacterized protein</fullName>
    </submittedName>
</protein>
<reference evidence="3" key="2">
    <citation type="submission" date="2013-10" db="EMBL/GenBank/DDBJ databases">
        <authorList>
            <person name="Aslett M."/>
        </authorList>
    </citation>
    <scope>NUCLEOTIDE SEQUENCE</scope>
    <source>
        <strain evidence="3">Houghton</strain>
    </source>
</reference>
<dbReference type="EMBL" id="HG673399">
    <property type="protein sequence ID" value="CDI83341.1"/>
    <property type="molecule type" value="Genomic_DNA"/>
</dbReference>
<feature type="region of interest" description="Disordered" evidence="1">
    <location>
        <begin position="1"/>
        <end position="20"/>
    </location>
</feature>
<keyword evidence="4" id="KW-1185">Reference proteome</keyword>
<organism evidence="3 4">
    <name type="scientific">Eimeria acervulina</name>
    <name type="common">Coccidian parasite</name>
    <dbReference type="NCBI Taxonomy" id="5801"/>
    <lineage>
        <taxon>Eukaryota</taxon>
        <taxon>Sar</taxon>
        <taxon>Alveolata</taxon>
        <taxon>Apicomplexa</taxon>
        <taxon>Conoidasida</taxon>
        <taxon>Coccidia</taxon>
        <taxon>Eucoccidiorida</taxon>
        <taxon>Eimeriorina</taxon>
        <taxon>Eimeriidae</taxon>
        <taxon>Eimeria</taxon>
    </lineage>
</organism>
<keyword evidence="2" id="KW-0812">Transmembrane</keyword>
<dbReference type="Proteomes" id="UP000018050">
    <property type="component" value="Unassembled WGS sequence"/>
</dbReference>
<evidence type="ECO:0000313" key="4">
    <source>
        <dbReference type="Proteomes" id="UP000018050"/>
    </source>
</evidence>